<gene>
    <name evidence="1" type="ORF">SEA_CUKE_116</name>
</gene>
<dbReference type="Proteomes" id="UP000240246">
    <property type="component" value="Segment"/>
</dbReference>
<reference evidence="2" key="1">
    <citation type="submission" date="2018-01" db="EMBL/GenBank/DDBJ databases">
        <authorList>
            <person name="Gaut B.S."/>
            <person name="Morton B.R."/>
            <person name="Clegg M.T."/>
            <person name="Duvall M.R."/>
        </authorList>
    </citation>
    <scope>NUCLEOTIDE SEQUENCE [LARGE SCALE GENOMIC DNA]</scope>
</reference>
<keyword evidence="2" id="KW-1185">Reference proteome</keyword>
<accession>A0A2L1IX48</accession>
<organism evidence="1 2">
    <name type="scientific">Mycobacterium phage Cuke</name>
    <dbReference type="NCBI Taxonomy" id="2079417"/>
    <lineage>
        <taxon>Viruses</taxon>
        <taxon>Duplodnaviria</taxon>
        <taxon>Heunggongvirae</taxon>
        <taxon>Uroviricota</taxon>
        <taxon>Caudoviricetes</taxon>
        <taxon>Cukevirus</taxon>
        <taxon>Cukevirus cuke</taxon>
    </lineage>
</organism>
<protein>
    <submittedName>
        <fullName evidence="1">Uncharacterized protein</fullName>
    </submittedName>
</protein>
<sequence>MIDKSHPRKIVSRKGNATVSYFKQSGRIIAVCDNKCIHHLQSALIDLEKELQNV</sequence>
<proteinExistence type="predicted"/>
<dbReference type="EMBL" id="MG757156">
    <property type="protein sequence ID" value="AVD99732.1"/>
    <property type="molecule type" value="Genomic_DNA"/>
</dbReference>
<evidence type="ECO:0000313" key="2">
    <source>
        <dbReference type="Proteomes" id="UP000240246"/>
    </source>
</evidence>
<name>A0A2L1IX48_9CAUD</name>
<evidence type="ECO:0000313" key="1">
    <source>
        <dbReference type="EMBL" id="AVD99732.1"/>
    </source>
</evidence>